<dbReference type="SMART" id="SM00320">
    <property type="entry name" value="WD40"/>
    <property type="match status" value="6"/>
</dbReference>
<keyword evidence="3 8" id="KW-0963">Cytoplasm</keyword>
<gene>
    <name evidence="10" type="ORF">BPAG_LOCUS8137</name>
</gene>
<evidence type="ECO:0000256" key="1">
    <source>
        <dbReference type="ARBA" id="ARBA00004245"/>
    </source>
</evidence>
<accession>A0A0N4TIU7</accession>
<organism evidence="12">
    <name type="scientific">Brugia pahangi</name>
    <name type="common">Filarial nematode worm</name>
    <dbReference type="NCBI Taxonomy" id="6280"/>
    <lineage>
        <taxon>Eukaryota</taxon>
        <taxon>Metazoa</taxon>
        <taxon>Ecdysozoa</taxon>
        <taxon>Nematoda</taxon>
        <taxon>Chromadorea</taxon>
        <taxon>Rhabditida</taxon>
        <taxon>Spirurina</taxon>
        <taxon>Spiruromorpha</taxon>
        <taxon>Filarioidea</taxon>
        <taxon>Onchocercidae</taxon>
        <taxon>Brugia</taxon>
    </lineage>
</organism>
<dbReference type="InterPro" id="IPR036322">
    <property type="entry name" value="WD40_repeat_dom_sf"/>
</dbReference>
<comment type="function">
    <text evidence="8">Functions as component of the Arp2/3 complex which is involved in regulation of actin polymerization and together with an activating nucleation-promoting factor (NPF) mediates the formation of branched actin networks.</text>
</comment>
<dbReference type="STRING" id="6280.A0A0N4TIU7"/>
<dbReference type="InterPro" id="IPR015943">
    <property type="entry name" value="WD40/YVTN_repeat-like_dom_sf"/>
</dbReference>
<feature type="repeat" description="WD" evidence="9">
    <location>
        <begin position="53"/>
        <end position="84"/>
    </location>
</feature>
<evidence type="ECO:0000313" key="12">
    <source>
        <dbReference type="WBParaSite" id="BPAG_0000817501-mRNA-1"/>
    </source>
</evidence>
<dbReference type="InterPro" id="IPR001680">
    <property type="entry name" value="WD40_rpt"/>
</dbReference>
<dbReference type="PIRSF" id="PIRSF038093">
    <property type="entry name" value="ARP2/3_su1"/>
    <property type="match status" value="1"/>
</dbReference>
<dbReference type="GO" id="GO:0005885">
    <property type="term" value="C:Arp2/3 protein complex"/>
    <property type="evidence" value="ECO:0007669"/>
    <property type="project" value="UniProtKB-UniRule"/>
</dbReference>
<evidence type="ECO:0000256" key="4">
    <source>
        <dbReference type="ARBA" id="ARBA00022574"/>
    </source>
</evidence>
<keyword evidence="11" id="KW-1185">Reference proteome</keyword>
<reference evidence="12" key="1">
    <citation type="submission" date="2017-02" db="UniProtKB">
        <authorList>
            <consortium name="WormBaseParasite"/>
        </authorList>
    </citation>
    <scope>IDENTIFICATION</scope>
</reference>
<evidence type="ECO:0000256" key="8">
    <source>
        <dbReference type="PIRNR" id="PIRNR038093"/>
    </source>
</evidence>
<dbReference type="GO" id="GO:0051015">
    <property type="term" value="F:actin filament binding"/>
    <property type="evidence" value="ECO:0007669"/>
    <property type="project" value="TreeGrafter"/>
</dbReference>
<sequence length="392" mass="44541">MSTFPVQQWNLGIGPISCHAWNRDRTMLAVSPSNNEIHIFQWRNGRWTLAALLAEHDLPITGLDWAPKTNRIVSCAQDKNAFVWTFDGEHWKPELVVVRMQRAATCVRWSPYENKFAVGSGAKLVSVCYYEKENDWWICKQIKKPIRSTVTCIDWHPNNVLLAVGACDFKARVFSAYVKEVDEKPSPNPWGTKMPFGALMCEAKSSGWIHYVAFSPSGCRLSYVAHDATIAIIDTNRSLEEAIILRTVYLPFTSVQWVTENSLIAAGHDYSPMLFMYSGDQLKFVIKLDIPSEQKSANINSAMQKFRNIDRNAAIEAVDIRLRTMHQNAITEILPHSGRNDSMQKFSTCAVDGLVALWDLKVSLHYLCGTQIRWDVLILVYALIRCARLNKI</sequence>
<evidence type="ECO:0000256" key="9">
    <source>
        <dbReference type="PROSITE-ProRule" id="PRU00221"/>
    </source>
</evidence>
<dbReference type="PANTHER" id="PTHR10709:SF2">
    <property type="entry name" value="ACTIN-RELATED PROTEIN 2_3 COMPLEX SUBUNIT"/>
    <property type="match status" value="1"/>
</dbReference>
<proteinExistence type="inferred from homology"/>
<dbReference type="PROSITE" id="PS50082">
    <property type="entry name" value="WD_REPEATS_2"/>
    <property type="match status" value="1"/>
</dbReference>
<evidence type="ECO:0000256" key="5">
    <source>
        <dbReference type="ARBA" id="ARBA00022737"/>
    </source>
</evidence>
<evidence type="ECO:0000313" key="11">
    <source>
        <dbReference type="Proteomes" id="UP000278627"/>
    </source>
</evidence>
<dbReference type="AlphaFoldDB" id="A0A0N4TIU7"/>
<evidence type="ECO:0000313" key="10">
    <source>
        <dbReference type="EMBL" id="VDN89323.1"/>
    </source>
</evidence>
<dbReference type="SUPFAM" id="SSF50978">
    <property type="entry name" value="WD40 repeat-like"/>
    <property type="match status" value="1"/>
</dbReference>
<keyword evidence="6 8" id="KW-0009">Actin-binding</keyword>
<protein>
    <recommendedName>
        <fullName evidence="8">Actin-related protein 2/3 complex subunit</fullName>
    </recommendedName>
</protein>
<dbReference type="Proteomes" id="UP000278627">
    <property type="component" value="Unassembled WGS sequence"/>
</dbReference>
<dbReference type="Pfam" id="PF00400">
    <property type="entry name" value="WD40"/>
    <property type="match status" value="2"/>
</dbReference>
<keyword evidence="4 9" id="KW-0853">WD repeat</keyword>
<evidence type="ECO:0000256" key="7">
    <source>
        <dbReference type="ARBA" id="ARBA00023212"/>
    </source>
</evidence>
<comment type="similarity">
    <text evidence="2 8">Belongs to the WD repeat ARPC1 family.</text>
</comment>
<evidence type="ECO:0000256" key="6">
    <source>
        <dbReference type="ARBA" id="ARBA00023203"/>
    </source>
</evidence>
<dbReference type="InterPro" id="IPR017383">
    <property type="entry name" value="ARPC1"/>
</dbReference>
<dbReference type="PANTHER" id="PTHR10709">
    <property type="entry name" value="ACTIN-RELATED PROTEIN 2/3 COMPLEX SUBUNIT 1"/>
    <property type="match status" value="1"/>
</dbReference>
<keyword evidence="7 8" id="KW-0206">Cytoskeleton</keyword>
<reference evidence="10 11" key="2">
    <citation type="submission" date="2018-11" db="EMBL/GenBank/DDBJ databases">
        <authorList>
            <consortium name="Pathogen Informatics"/>
        </authorList>
    </citation>
    <scope>NUCLEOTIDE SEQUENCE [LARGE SCALE GENOMIC DNA]</scope>
</reference>
<evidence type="ECO:0000256" key="3">
    <source>
        <dbReference type="ARBA" id="ARBA00022490"/>
    </source>
</evidence>
<dbReference type="GO" id="GO:0034314">
    <property type="term" value="P:Arp2/3 complex-mediated actin nucleation"/>
    <property type="evidence" value="ECO:0007669"/>
    <property type="project" value="UniProtKB-UniRule"/>
</dbReference>
<name>A0A0N4TIU7_BRUPA</name>
<comment type="subcellular location">
    <subcellularLocation>
        <location evidence="1">Cytoplasm</location>
        <location evidence="1">Cytoskeleton</location>
    </subcellularLocation>
</comment>
<dbReference type="Gene3D" id="2.130.10.10">
    <property type="entry name" value="YVTN repeat-like/Quinoprotein amine dehydrogenase"/>
    <property type="match status" value="1"/>
</dbReference>
<dbReference type="WBParaSite" id="BPAG_0000817501-mRNA-1">
    <property type="protein sequence ID" value="BPAG_0000817501-mRNA-1"/>
    <property type="gene ID" value="BPAG_0000817501"/>
</dbReference>
<keyword evidence="5" id="KW-0677">Repeat</keyword>
<dbReference type="EMBL" id="UZAD01013131">
    <property type="protein sequence ID" value="VDN89323.1"/>
    <property type="molecule type" value="Genomic_DNA"/>
</dbReference>
<evidence type="ECO:0000256" key="2">
    <source>
        <dbReference type="ARBA" id="ARBA00006260"/>
    </source>
</evidence>